<name>A0A2R6ACH0_9ARCH</name>
<dbReference type="InterPro" id="IPR015422">
    <property type="entry name" value="PyrdxlP-dep_Trfase_small"/>
</dbReference>
<evidence type="ECO:0000313" key="5">
    <source>
        <dbReference type="Proteomes" id="UP000240569"/>
    </source>
</evidence>
<dbReference type="PANTHER" id="PTHR11680:SF35">
    <property type="entry name" value="SERINE HYDROXYMETHYLTRANSFERASE 1"/>
    <property type="match status" value="1"/>
</dbReference>
<dbReference type="PANTHER" id="PTHR11680">
    <property type="entry name" value="SERINE HYDROXYMETHYLTRANSFERASE"/>
    <property type="match status" value="1"/>
</dbReference>
<dbReference type="GO" id="GO:0046653">
    <property type="term" value="P:tetrahydrofolate metabolic process"/>
    <property type="evidence" value="ECO:0007669"/>
    <property type="project" value="TreeGrafter"/>
</dbReference>
<dbReference type="InterPro" id="IPR015424">
    <property type="entry name" value="PyrdxlP-dep_Trfase"/>
</dbReference>
<keyword evidence="2" id="KW-0663">Pyridoxal phosphate</keyword>
<dbReference type="GO" id="GO:0019264">
    <property type="term" value="P:glycine biosynthetic process from serine"/>
    <property type="evidence" value="ECO:0007669"/>
    <property type="project" value="TreeGrafter"/>
</dbReference>
<evidence type="ECO:0000313" key="4">
    <source>
        <dbReference type="EMBL" id="PSN84056.1"/>
    </source>
</evidence>
<dbReference type="GO" id="GO:0004372">
    <property type="term" value="F:glycine hydroxymethyltransferase activity"/>
    <property type="evidence" value="ECO:0007669"/>
    <property type="project" value="TreeGrafter"/>
</dbReference>
<dbReference type="InterPro" id="IPR039429">
    <property type="entry name" value="SHMT-like_dom"/>
</dbReference>
<sequence>MSLHDEIVELVKKHELYRENCINLVASENVISENVKRALGSDLASRYVARPKYYGGTQFMEEIWEEAEKRARRLFEAKFANVNAIGGHIALMSALCALRDQDTLISSVSPENGGYPGLAKERSLVSLLRLRVEHLPFNTSEFNIDIEKSLEFLEKRKPSVVVLGASVLLFPQPVSQISKAVHEYGGKVVYDGSHVMGLIAGGEFQNPLREGADILLGSTHKSFFGPQGGILLTNDEELFQRVSSQFFHVTMDNPHPNRIAALAIALAEMEKFGREYASNVVKNSKTLARELAQKSFPVLHNSKGEFTSSHQIVLQFGAFKSGVEFRDKLEEANIIVDSGVRIGTSEVTRRGYVEGDMKEVARAIGLAWQGKTEEAKGVVHHLVNEHKTLKFC</sequence>
<dbReference type="Pfam" id="PF00464">
    <property type="entry name" value="SHMT"/>
    <property type="match status" value="1"/>
</dbReference>
<dbReference type="EMBL" id="NEXD01000088">
    <property type="protein sequence ID" value="PSN84056.1"/>
    <property type="molecule type" value="Genomic_DNA"/>
</dbReference>
<gene>
    <name evidence="4" type="ORF">B9Q02_09915</name>
</gene>
<dbReference type="AlphaFoldDB" id="A0A2R6ACH0"/>
<dbReference type="GO" id="GO:0030170">
    <property type="term" value="F:pyridoxal phosphate binding"/>
    <property type="evidence" value="ECO:0007669"/>
    <property type="project" value="TreeGrafter"/>
</dbReference>
<protein>
    <recommendedName>
        <fullName evidence="3">Serine hydroxymethyltransferase-like domain-containing protein</fullName>
    </recommendedName>
</protein>
<dbReference type="InterPro" id="IPR015421">
    <property type="entry name" value="PyrdxlP-dep_Trfase_major"/>
</dbReference>
<comment type="cofactor">
    <cofactor evidence="1">
        <name>pyridoxal 5'-phosphate</name>
        <dbReference type="ChEBI" id="CHEBI:597326"/>
    </cofactor>
</comment>
<accession>A0A2R6ACH0</accession>
<organism evidence="4 5">
    <name type="scientific">Candidatus Marsarchaeota G1 archaeon BE_D</name>
    <dbReference type="NCBI Taxonomy" id="1978156"/>
    <lineage>
        <taxon>Archaea</taxon>
        <taxon>Candidatus Marsarchaeota</taxon>
        <taxon>Candidatus Marsarchaeota group 1</taxon>
    </lineage>
</organism>
<evidence type="ECO:0000256" key="2">
    <source>
        <dbReference type="ARBA" id="ARBA00022898"/>
    </source>
</evidence>
<proteinExistence type="predicted"/>
<reference evidence="4 5" key="1">
    <citation type="submission" date="2017-04" db="EMBL/GenBank/DDBJ databases">
        <title>Novel microbial lineages endemic to geothermal iron-oxide mats fill important gaps in the evolutionary history of Archaea.</title>
        <authorList>
            <person name="Jay Z.J."/>
            <person name="Beam J.P."/>
            <person name="Dlakic M."/>
            <person name="Rusch D.B."/>
            <person name="Kozubal M.A."/>
            <person name="Inskeep W.P."/>
        </authorList>
    </citation>
    <scope>NUCLEOTIDE SEQUENCE [LARGE SCALE GENOMIC DNA]</scope>
    <source>
        <strain evidence="4">BE_D</strain>
    </source>
</reference>
<dbReference type="SUPFAM" id="SSF53383">
    <property type="entry name" value="PLP-dependent transferases"/>
    <property type="match status" value="1"/>
</dbReference>
<feature type="domain" description="Serine hydroxymethyltransferase-like" evidence="3">
    <location>
        <begin position="5"/>
        <end position="364"/>
    </location>
</feature>
<dbReference type="Gene3D" id="3.90.1150.10">
    <property type="entry name" value="Aspartate Aminotransferase, domain 1"/>
    <property type="match status" value="1"/>
</dbReference>
<dbReference type="InterPro" id="IPR049943">
    <property type="entry name" value="Ser_HO-MeTrfase-like"/>
</dbReference>
<evidence type="ECO:0000256" key="1">
    <source>
        <dbReference type="ARBA" id="ARBA00001933"/>
    </source>
</evidence>
<comment type="caution">
    <text evidence="4">The sequence shown here is derived from an EMBL/GenBank/DDBJ whole genome shotgun (WGS) entry which is preliminary data.</text>
</comment>
<dbReference type="Proteomes" id="UP000240569">
    <property type="component" value="Unassembled WGS sequence"/>
</dbReference>
<evidence type="ECO:0000259" key="3">
    <source>
        <dbReference type="Pfam" id="PF00464"/>
    </source>
</evidence>
<dbReference type="GO" id="GO:0005737">
    <property type="term" value="C:cytoplasm"/>
    <property type="evidence" value="ECO:0007669"/>
    <property type="project" value="TreeGrafter"/>
</dbReference>
<dbReference type="Gene3D" id="3.40.640.10">
    <property type="entry name" value="Type I PLP-dependent aspartate aminotransferase-like (Major domain)"/>
    <property type="match status" value="1"/>
</dbReference>